<feature type="region of interest" description="Disordered" evidence="1">
    <location>
        <begin position="1"/>
        <end position="36"/>
    </location>
</feature>
<gene>
    <name evidence="2" type="ORF">L915_11149</name>
    <name evidence="3" type="ORF">L916_11044</name>
</gene>
<dbReference type="EMBL" id="KI686957">
    <property type="protein sequence ID" value="ETK83738.1"/>
    <property type="molecule type" value="Genomic_DNA"/>
</dbReference>
<evidence type="ECO:0000313" key="3">
    <source>
        <dbReference type="EMBL" id="ETL37155.1"/>
    </source>
</evidence>
<organism evidence="3">
    <name type="scientific">Phytophthora nicotianae</name>
    <name type="common">Potato buckeye rot agent</name>
    <name type="synonym">Phytophthora parasitica</name>
    <dbReference type="NCBI Taxonomy" id="4792"/>
    <lineage>
        <taxon>Eukaryota</taxon>
        <taxon>Sar</taxon>
        <taxon>Stramenopiles</taxon>
        <taxon>Oomycota</taxon>
        <taxon>Peronosporomycetes</taxon>
        <taxon>Peronosporales</taxon>
        <taxon>Peronosporaceae</taxon>
        <taxon>Phytophthora</taxon>
    </lineage>
</organism>
<evidence type="ECO:0000313" key="2">
    <source>
        <dbReference type="EMBL" id="ETK83738.1"/>
    </source>
</evidence>
<feature type="compositionally biased region" description="Polar residues" evidence="1">
    <location>
        <begin position="22"/>
        <end position="36"/>
    </location>
</feature>
<reference evidence="2" key="1">
    <citation type="submission" date="2013-11" db="EMBL/GenBank/DDBJ databases">
        <title>The Genome Sequence of Phytophthora parasitica CJ02B3.</title>
        <authorList>
            <consortium name="The Broad Institute Genomics Platform"/>
            <person name="Russ C."/>
            <person name="Tyler B."/>
            <person name="Panabieres F."/>
            <person name="Shan W."/>
            <person name="Tripathy S."/>
            <person name="Grunwald N."/>
            <person name="Machado M."/>
            <person name="Johnson C.S."/>
            <person name="Arredondo F."/>
            <person name="Hong C."/>
            <person name="Coffey M."/>
            <person name="Young S.K."/>
            <person name="Zeng Q."/>
            <person name="Gargeya S."/>
            <person name="Fitzgerald M."/>
            <person name="Abouelleil A."/>
            <person name="Alvarado L."/>
            <person name="Chapman S.B."/>
            <person name="Gainer-Dewar J."/>
            <person name="Goldberg J."/>
            <person name="Griggs A."/>
            <person name="Gujja S."/>
            <person name="Hansen M."/>
            <person name="Howarth C."/>
            <person name="Imamovic A."/>
            <person name="Ireland A."/>
            <person name="Larimer J."/>
            <person name="McCowan C."/>
            <person name="Murphy C."/>
            <person name="Pearson M."/>
            <person name="Poon T.W."/>
            <person name="Priest M."/>
            <person name="Roberts A."/>
            <person name="Saif S."/>
            <person name="Shea T."/>
            <person name="Sykes S."/>
            <person name="Wortman J."/>
            <person name="Nusbaum C."/>
            <person name="Birren B."/>
        </authorList>
    </citation>
    <scope>NUCLEOTIDE SEQUENCE [LARGE SCALE GENOMIC DNA]</scope>
    <source>
        <strain evidence="2">CJ02B3</strain>
    </source>
</reference>
<dbReference type="EMBL" id="KI673627">
    <property type="protein sequence ID" value="ETL37155.1"/>
    <property type="molecule type" value="Genomic_DNA"/>
</dbReference>
<proteinExistence type="predicted"/>
<dbReference type="Proteomes" id="UP000053864">
    <property type="component" value="Unassembled WGS sequence"/>
</dbReference>
<name>W2ISP0_PHYNI</name>
<accession>W2ISP0</accession>
<sequence length="36" mass="3949">MDDNNGASRVRGSWVRGFDIGTENTEGYSSDDNPQT</sequence>
<dbReference type="Proteomes" id="UP000053236">
    <property type="component" value="Unassembled WGS sequence"/>
</dbReference>
<reference evidence="3" key="2">
    <citation type="submission" date="2013-11" db="EMBL/GenBank/DDBJ databases">
        <title>The Genome Sequence of Phytophthora parasitica CJ05E6.</title>
        <authorList>
            <consortium name="The Broad Institute Genomics Platform"/>
            <person name="Russ C."/>
            <person name="Tyler B."/>
            <person name="Panabieres F."/>
            <person name="Shan W."/>
            <person name="Tripathy S."/>
            <person name="Grunwald N."/>
            <person name="Machado M."/>
            <person name="Johnson C.S."/>
            <person name="Arredondo F."/>
            <person name="Hong C."/>
            <person name="Coffey M."/>
            <person name="Young S.K."/>
            <person name="Zeng Q."/>
            <person name="Gargeya S."/>
            <person name="Fitzgerald M."/>
            <person name="Abouelleil A."/>
            <person name="Alvarado L."/>
            <person name="Chapman S.B."/>
            <person name="Gainer-Dewar J."/>
            <person name="Goldberg J."/>
            <person name="Griggs A."/>
            <person name="Gujja S."/>
            <person name="Hansen M."/>
            <person name="Howarth C."/>
            <person name="Imamovic A."/>
            <person name="Ireland A."/>
            <person name="Larimer J."/>
            <person name="McCowan C."/>
            <person name="Murphy C."/>
            <person name="Pearson M."/>
            <person name="Poon T.W."/>
            <person name="Priest M."/>
            <person name="Roberts A."/>
            <person name="Saif S."/>
            <person name="Shea T."/>
            <person name="Sykes S."/>
            <person name="Wortman J."/>
            <person name="Nusbaum C."/>
            <person name="Birren B."/>
        </authorList>
    </citation>
    <scope>NUCLEOTIDE SEQUENCE [LARGE SCALE GENOMIC DNA]</scope>
    <source>
        <strain evidence="3">CJ05E6</strain>
    </source>
</reference>
<protein>
    <submittedName>
        <fullName evidence="3">Uncharacterized protein</fullName>
    </submittedName>
</protein>
<evidence type="ECO:0000256" key="1">
    <source>
        <dbReference type="SAM" id="MobiDB-lite"/>
    </source>
</evidence>
<dbReference type="AlphaFoldDB" id="W2ISP0"/>